<organism evidence="2 3">
    <name type="scientific">Alloscardovia omnicolens</name>
    <dbReference type="NCBI Taxonomy" id="419015"/>
    <lineage>
        <taxon>Bacteria</taxon>
        <taxon>Bacillati</taxon>
        <taxon>Actinomycetota</taxon>
        <taxon>Actinomycetes</taxon>
        <taxon>Bifidobacteriales</taxon>
        <taxon>Bifidobacteriaceae</taxon>
        <taxon>Alloscardovia</taxon>
    </lineage>
</organism>
<evidence type="ECO:0008006" key="4">
    <source>
        <dbReference type="Google" id="ProtNLM"/>
    </source>
</evidence>
<feature type="compositionally biased region" description="Basic and acidic residues" evidence="1">
    <location>
        <begin position="59"/>
        <end position="70"/>
    </location>
</feature>
<dbReference type="AlphaFoldDB" id="A0A2I1M1N1"/>
<feature type="region of interest" description="Disordered" evidence="1">
    <location>
        <begin position="20"/>
        <end position="115"/>
    </location>
</feature>
<feature type="compositionally biased region" description="Basic and acidic residues" evidence="1">
    <location>
        <begin position="82"/>
        <end position="115"/>
    </location>
</feature>
<feature type="region of interest" description="Disordered" evidence="1">
    <location>
        <begin position="172"/>
        <end position="207"/>
    </location>
</feature>
<feature type="compositionally biased region" description="Polar residues" evidence="1">
    <location>
        <begin position="38"/>
        <end position="58"/>
    </location>
</feature>
<gene>
    <name evidence="2" type="ORF">CYJ32_07450</name>
</gene>
<dbReference type="EMBL" id="PKGU01000006">
    <property type="protein sequence ID" value="PKZ14052.1"/>
    <property type="molecule type" value="Genomic_DNA"/>
</dbReference>
<sequence>MHESWYNLLRKHLLRTIVGESESSTGSSAQDKQDEQTIESTAQQDTSTQAGSSASVSHGESDSTEKKTTGEDEPLGGKGMKALRDERESNRALKAENSRLKEQLAHKSDDSSTVEQRLKALEDERDLAKRENMQIKVAAAKGLPVDLASRLQGSTLEELEADADKLVSLFSTRAESQPRMKPDNSQGKSGVPAPSTLAEAIQEHYSK</sequence>
<protein>
    <recommendedName>
        <fullName evidence="4">DUF4355 domain-containing protein</fullName>
    </recommendedName>
</protein>
<dbReference type="Proteomes" id="UP000242263">
    <property type="component" value="Unassembled WGS sequence"/>
</dbReference>
<reference evidence="2 3" key="1">
    <citation type="submission" date="2017-12" db="EMBL/GenBank/DDBJ databases">
        <title>Phylogenetic diversity of female urinary microbiome.</title>
        <authorList>
            <person name="Thomas-White K."/>
            <person name="Wolfe A.J."/>
        </authorList>
    </citation>
    <scope>NUCLEOTIDE SEQUENCE [LARGE SCALE GENOMIC DNA]</scope>
    <source>
        <strain evidence="2 3">UMB0064</strain>
    </source>
</reference>
<comment type="caution">
    <text evidence="2">The sequence shown here is derived from an EMBL/GenBank/DDBJ whole genome shotgun (WGS) entry which is preliminary data.</text>
</comment>
<proteinExistence type="predicted"/>
<name>A0A2I1M1N1_9BIFI</name>
<evidence type="ECO:0000256" key="1">
    <source>
        <dbReference type="SAM" id="MobiDB-lite"/>
    </source>
</evidence>
<accession>A0A2I1M1N1</accession>
<feature type="compositionally biased region" description="Polar residues" evidence="1">
    <location>
        <begin position="21"/>
        <end position="30"/>
    </location>
</feature>
<dbReference type="RefSeq" id="WP_101541591.1">
    <property type="nucleotide sequence ID" value="NZ_PKGU01000006.1"/>
</dbReference>
<evidence type="ECO:0000313" key="2">
    <source>
        <dbReference type="EMBL" id="PKZ14052.1"/>
    </source>
</evidence>
<evidence type="ECO:0000313" key="3">
    <source>
        <dbReference type="Proteomes" id="UP000242263"/>
    </source>
</evidence>